<accession>A0A5J5DI82</accession>
<dbReference type="GO" id="GO:0005524">
    <property type="term" value="F:ATP binding"/>
    <property type="evidence" value="ECO:0007669"/>
    <property type="project" value="InterPro"/>
</dbReference>
<sequence>MAADIHARILELPQGYDTEVGERGLKLSGGEKQRVAIARTILKEPRIILLDEATSSLDTHTERKIQASLAEVCTNRTTIVIAHRHDELMDQGGLYAAMWMKQQKRHDTQTETQTNNKTQDT</sequence>
<comment type="caution">
    <text evidence="3">The sequence shown here is derived from an EMBL/GenBank/DDBJ whole genome shotgun (WGS) entry which is preliminary data.</text>
</comment>
<evidence type="ECO:0000313" key="3">
    <source>
        <dbReference type="EMBL" id="KAA8593052.1"/>
    </source>
</evidence>
<dbReference type="InterPro" id="IPR003439">
    <property type="entry name" value="ABC_transporter-like_ATP-bd"/>
</dbReference>
<keyword evidence="4" id="KW-1185">Reference proteome</keyword>
<organism evidence="3 4">
    <name type="scientific">Etheostoma spectabile</name>
    <name type="common">orangethroat darter</name>
    <dbReference type="NCBI Taxonomy" id="54343"/>
    <lineage>
        <taxon>Eukaryota</taxon>
        <taxon>Metazoa</taxon>
        <taxon>Chordata</taxon>
        <taxon>Craniata</taxon>
        <taxon>Vertebrata</taxon>
        <taxon>Euteleostomi</taxon>
        <taxon>Actinopterygii</taxon>
        <taxon>Neopterygii</taxon>
        <taxon>Teleostei</taxon>
        <taxon>Neoteleostei</taxon>
        <taxon>Acanthomorphata</taxon>
        <taxon>Eupercaria</taxon>
        <taxon>Perciformes</taxon>
        <taxon>Percoidei</taxon>
        <taxon>Percidae</taxon>
        <taxon>Etheostomatinae</taxon>
        <taxon>Etheostoma</taxon>
    </lineage>
</organism>
<dbReference type="AlphaFoldDB" id="A0A5J5DI82"/>
<evidence type="ECO:0000256" key="1">
    <source>
        <dbReference type="SAM" id="MobiDB-lite"/>
    </source>
</evidence>
<name>A0A5J5DI82_9PERO</name>
<protein>
    <recommendedName>
        <fullName evidence="2">ABC transporter domain-containing protein</fullName>
    </recommendedName>
</protein>
<dbReference type="EMBL" id="VOFY01000005">
    <property type="protein sequence ID" value="KAA8593052.1"/>
    <property type="molecule type" value="Genomic_DNA"/>
</dbReference>
<feature type="compositionally biased region" description="Low complexity" evidence="1">
    <location>
        <begin position="110"/>
        <end position="121"/>
    </location>
</feature>
<reference evidence="3 4" key="1">
    <citation type="submission" date="2019-08" db="EMBL/GenBank/DDBJ databases">
        <title>A chromosome-level genome assembly, high-density linkage maps, and genome scans reveal the genomic architecture of hybrid incompatibilities underlying speciation via character displacement in darters (Percidae: Etheostominae).</title>
        <authorList>
            <person name="Moran R.L."/>
            <person name="Catchen J.M."/>
            <person name="Fuller R.C."/>
        </authorList>
    </citation>
    <scope>NUCLEOTIDE SEQUENCE [LARGE SCALE GENOMIC DNA]</scope>
    <source>
        <strain evidence="3">EspeVRDwgs_2016</strain>
        <tissue evidence="3">Muscle</tissue>
    </source>
</reference>
<dbReference type="PANTHER" id="PTHR24221:SF654">
    <property type="entry name" value="ATP-BINDING CASSETTE SUB-FAMILY B MEMBER 6"/>
    <property type="match status" value="1"/>
</dbReference>
<evidence type="ECO:0000313" key="4">
    <source>
        <dbReference type="Proteomes" id="UP000327493"/>
    </source>
</evidence>
<feature type="domain" description="ABC transporter" evidence="2">
    <location>
        <begin position="11"/>
        <end position="55"/>
    </location>
</feature>
<dbReference type="Proteomes" id="UP000327493">
    <property type="component" value="Chromosome 5"/>
</dbReference>
<dbReference type="InterPro" id="IPR027417">
    <property type="entry name" value="P-loop_NTPase"/>
</dbReference>
<dbReference type="SUPFAM" id="SSF52540">
    <property type="entry name" value="P-loop containing nucleoside triphosphate hydrolases"/>
    <property type="match status" value="1"/>
</dbReference>
<dbReference type="GO" id="GO:0020037">
    <property type="term" value="F:heme binding"/>
    <property type="evidence" value="ECO:0007669"/>
    <property type="project" value="TreeGrafter"/>
</dbReference>
<evidence type="ECO:0000259" key="2">
    <source>
        <dbReference type="Pfam" id="PF00005"/>
    </source>
</evidence>
<dbReference type="Pfam" id="PF00005">
    <property type="entry name" value="ABC_tran"/>
    <property type="match status" value="1"/>
</dbReference>
<dbReference type="PANTHER" id="PTHR24221">
    <property type="entry name" value="ATP-BINDING CASSETTE SUB-FAMILY B"/>
    <property type="match status" value="1"/>
</dbReference>
<dbReference type="Gene3D" id="3.40.50.300">
    <property type="entry name" value="P-loop containing nucleotide triphosphate hydrolases"/>
    <property type="match status" value="1"/>
</dbReference>
<feature type="region of interest" description="Disordered" evidence="1">
    <location>
        <begin position="102"/>
        <end position="121"/>
    </location>
</feature>
<dbReference type="GO" id="GO:0015439">
    <property type="term" value="F:ABC-type heme transporter activity"/>
    <property type="evidence" value="ECO:0007669"/>
    <property type="project" value="TreeGrafter"/>
</dbReference>
<dbReference type="GO" id="GO:0005774">
    <property type="term" value="C:vacuolar membrane"/>
    <property type="evidence" value="ECO:0007669"/>
    <property type="project" value="TreeGrafter"/>
</dbReference>
<proteinExistence type="predicted"/>
<gene>
    <name evidence="3" type="ORF">FQN60_018507</name>
</gene>
<dbReference type="GO" id="GO:0016887">
    <property type="term" value="F:ATP hydrolysis activity"/>
    <property type="evidence" value="ECO:0007669"/>
    <property type="project" value="InterPro"/>
</dbReference>
<dbReference type="InterPro" id="IPR039421">
    <property type="entry name" value="Type_1_exporter"/>
</dbReference>